<reference evidence="2" key="1">
    <citation type="submission" date="2007-08" db="EMBL/GenBank/DDBJ databases">
        <title>Annotation of Burkholderia pseudomallei 1710a.</title>
        <authorList>
            <person name="Harkins D.M."/>
            <person name="DeShazer D."/>
            <person name="Woods D.E."/>
            <person name="Brinkac L.M."/>
            <person name="Brown K.A."/>
            <person name="Hung G.C."/>
            <person name="Tuanyok A."/>
            <person name="Zhang B."/>
            <person name="Nierman W.C."/>
        </authorList>
    </citation>
    <scope>NUCLEOTIDE SEQUENCE [LARGE SCALE GENOMIC DNA]</scope>
    <source>
        <strain evidence="2">1710a</strain>
    </source>
</reference>
<dbReference type="AlphaFoldDB" id="A0A0E1WAV1"/>
<dbReference type="Proteomes" id="UP000001812">
    <property type="component" value="Chromosome I"/>
</dbReference>
<evidence type="ECO:0000313" key="2">
    <source>
        <dbReference type="Proteomes" id="UP000001812"/>
    </source>
</evidence>
<dbReference type="HOGENOM" id="CLU_3341412_0_0_4"/>
<evidence type="ECO:0000313" key="1">
    <source>
        <dbReference type="EMBL" id="EET09529.1"/>
    </source>
</evidence>
<organism evidence="1 2">
    <name type="scientific">Burkholderia pseudomallei 1710a</name>
    <dbReference type="NCBI Taxonomy" id="320371"/>
    <lineage>
        <taxon>Bacteria</taxon>
        <taxon>Pseudomonadati</taxon>
        <taxon>Pseudomonadota</taxon>
        <taxon>Betaproteobacteria</taxon>
        <taxon>Burkholderiales</taxon>
        <taxon>Burkholderiaceae</taxon>
        <taxon>Burkholderia</taxon>
        <taxon>pseudomallei group</taxon>
    </lineage>
</organism>
<proteinExistence type="predicted"/>
<sequence>MRAAKMTANIGHGRAYATGRDVADQFRHVVISTRQLG</sequence>
<name>A0A0E1WAV1_BURPE</name>
<gene>
    <name evidence="1" type="ORF">BURPS1710A_4184</name>
</gene>
<protein>
    <submittedName>
        <fullName evidence="1">Uncharacterized protein</fullName>
    </submittedName>
</protein>
<dbReference type="EMBL" id="CM000832">
    <property type="protein sequence ID" value="EET09529.1"/>
    <property type="molecule type" value="Genomic_DNA"/>
</dbReference>
<reference evidence="1 2" key="2">
    <citation type="submission" date="2009-05" db="EMBL/GenBank/DDBJ databases">
        <authorList>
            <person name="Harkins D.M."/>
            <person name="DeShazer D."/>
            <person name="Woods D.E."/>
            <person name="Brinkac L.M."/>
            <person name="Brown K.A."/>
            <person name="Hung G.C."/>
            <person name="Tuanyok A."/>
            <person name="Zhang B."/>
            <person name="Nierman W.C."/>
        </authorList>
    </citation>
    <scope>NUCLEOTIDE SEQUENCE [LARGE SCALE GENOMIC DNA]</scope>
    <source>
        <strain evidence="1 2">1710a</strain>
    </source>
</reference>
<accession>A0A0E1WAV1</accession>